<feature type="region of interest" description="Disordered" evidence="8">
    <location>
        <begin position="640"/>
        <end position="671"/>
    </location>
</feature>
<evidence type="ECO:0000256" key="6">
    <source>
        <dbReference type="ARBA" id="ARBA00022989"/>
    </source>
</evidence>
<dbReference type="Pfam" id="PF13231">
    <property type="entry name" value="PMT_2"/>
    <property type="match status" value="1"/>
</dbReference>
<dbReference type="CAZy" id="GT83">
    <property type="family name" value="Glycosyltransferase Family 83"/>
</dbReference>
<dbReference type="PANTHER" id="PTHR33908">
    <property type="entry name" value="MANNOSYLTRANSFERASE YKCB-RELATED"/>
    <property type="match status" value="1"/>
</dbReference>
<feature type="transmembrane region" description="Helical" evidence="9">
    <location>
        <begin position="27"/>
        <end position="46"/>
    </location>
</feature>
<evidence type="ECO:0000256" key="5">
    <source>
        <dbReference type="ARBA" id="ARBA00022692"/>
    </source>
</evidence>
<keyword evidence="3" id="KW-0328">Glycosyltransferase</keyword>
<feature type="transmembrane region" description="Helical" evidence="9">
    <location>
        <begin position="132"/>
        <end position="152"/>
    </location>
</feature>
<reference evidence="11 12" key="1">
    <citation type="journal article" date="2010" name="Stand. Genomic Sci.">
        <title>Complete genome sequence of Planctomyces limnophilus type strain (Mu 290).</title>
        <authorList>
            <person name="Labutti K."/>
            <person name="Sikorski J."/>
            <person name="Schneider S."/>
            <person name="Nolan M."/>
            <person name="Lucas S."/>
            <person name="Glavina Del Rio T."/>
            <person name="Tice H."/>
            <person name="Cheng J.F."/>
            <person name="Goodwin L."/>
            <person name="Pitluck S."/>
            <person name="Liolios K."/>
            <person name="Ivanova N."/>
            <person name="Mavromatis K."/>
            <person name="Mikhailova N."/>
            <person name="Pati A."/>
            <person name="Chen A."/>
            <person name="Palaniappan K."/>
            <person name="Land M."/>
            <person name="Hauser L."/>
            <person name="Chang Y.J."/>
            <person name="Jeffries C.D."/>
            <person name="Tindall B.J."/>
            <person name="Rohde M."/>
            <person name="Goker M."/>
            <person name="Woyke T."/>
            <person name="Bristow J."/>
            <person name="Eisen J.A."/>
            <person name="Markowitz V."/>
            <person name="Hugenholtz P."/>
            <person name="Kyrpides N.C."/>
            <person name="Klenk H.P."/>
            <person name="Lapidus A."/>
        </authorList>
    </citation>
    <scope>NUCLEOTIDE SEQUENCE [LARGE SCALE GENOMIC DNA]</scope>
    <source>
        <strain evidence="12">ATCC 43296 / DSM 3776 / IFAM 1008 / 290</strain>
    </source>
</reference>
<feature type="domain" description="Glycosyltransferase RgtA/B/C/D-like" evidence="10">
    <location>
        <begin position="84"/>
        <end position="244"/>
    </location>
</feature>
<evidence type="ECO:0000313" key="12">
    <source>
        <dbReference type="Proteomes" id="UP000002220"/>
    </source>
</evidence>
<feature type="transmembrane region" description="Helical" evidence="9">
    <location>
        <begin position="436"/>
        <end position="455"/>
    </location>
</feature>
<dbReference type="AlphaFoldDB" id="D5SQG0"/>
<name>D5SQG0_PLAL2</name>
<feature type="transmembrane region" description="Helical" evidence="9">
    <location>
        <begin position="467"/>
        <end position="484"/>
    </location>
</feature>
<evidence type="ECO:0000256" key="7">
    <source>
        <dbReference type="ARBA" id="ARBA00023136"/>
    </source>
</evidence>
<dbReference type="InterPro" id="IPR050297">
    <property type="entry name" value="LipidA_mod_glycosyltrf_83"/>
</dbReference>
<feature type="compositionally biased region" description="Polar residues" evidence="8">
    <location>
        <begin position="640"/>
        <end position="651"/>
    </location>
</feature>
<proteinExistence type="predicted"/>
<dbReference type="STRING" id="521674.Plim_0564"/>
<dbReference type="InterPro" id="IPR038731">
    <property type="entry name" value="RgtA/B/C-like"/>
</dbReference>
<feature type="transmembrane region" description="Helical" evidence="9">
    <location>
        <begin position="182"/>
        <end position="199"/>
    </location>
</feature>
<keyword evidence="5 9" id="KW-0812">Transmembrane</keyword>
<organism evidence="11 12">
    <name type="scientific">Planctopirus limnophila (strain ATCC 43296 / DSM 3776 / IFAM 1008 / Mu 290)</name>
    <name type="common">Planctomyces limnophilus</name>
    <dbReference type="NCBI Taxonomy" id="521674"/>
    <lineage>
        <taxon>Bacteria</taxon>
        <taxon>Pseudomonadati</taxon>
        <taxon>Planctomycetota</taxon>
        <taxon>Planctomycetia</taxon>
        <taxon>Planctomycetales</taxon>
        <taxon>Planctomycetaceae</taxon>
        <taxon>Planctopirus</taxon>
    </lineage>
</organism>
<evidence type="ECO:0000256" key="1">
    <source>
        <dbReference type="ARBA" id="ARBA00004651"/>
    </source>
</evidence>
<keyword evidence="2" id="KW-1003">Cell membrane</keyword>
<dbReference type="GO" id="GO:0009103">
    <property type="term" value="P:lipopolysaccharide biosynthetic process"/>
    <property type="evidence" value="ECO:0007669"/>
    <property type="project" value="UniProtKB-ARBA"/>
</dbReference>
<comment type="subcellular location">
    <subcellularLocation>
        <location evidence="1">Cell membrane</location>
        <topology evidence="1">Multi-pass membrane protein</topology>
    </subcellularLocation>
</comment>
<dbReference type="PANTHER" id="PTHR33908:SF3">
    <property type="entry name" value="UNDECAPRENYL PHOSPHATE-ALPHA-4-AMINO-4-DEOXY-L-ARABINOSE ARABINOSYL TRANSFERASE"/>
    <property type="match status" value="1"/>
</dbReference>
<dbReference type="Proteomes" id="UP000002220">
    <property type="component" value="Chromosome"/>
</dbReference>
<feature type="transmembrane region" description="Helical" evidence="9">
    <location>
        <begin position="107"/>
        <end position="126"/>
    </location>
</feature>
<keyword evidence="6 9" id="KW-1133">Transmembrane helix</keyword>
<feature type="transmembrane region" description="Helical" evidence="9">
    <location>
        <begin position="228"/>
        <end position="250"/>
    </location>
</feature>
<evidence type="ECO:0000256" key="4">
    <source>
        <dbReference type="ARBA" id="ARBA00022679"/>
    </source>
</evidence>
<dbReference type="KEGG" id="plm:Plim_0564"/>
<keyword evidence="4 11" id="KW-0808">Transferase</keyword>
<dbReference type="eggNOG" id="COG1807">
    <property type="taxonomic scope" value="Bacteria"/>
</dbReference>
<evidence type="ECO:0000313" key="11">
    <source>
        <dbReference type="EMBL" id="ADG66412.1"/>
    </source>
</evidence>
<dbReference type="OrthoDB" id="207594at2"/>
<gene>
    <name evidence="11" type="ordered locus">Plim_0564</name>
</gene>
<feature type="transmembrane region" description="Helical" evidence="9">
    <location>
        <begin position="318"/>
        <end position="337"/>
    </location>
</feature>
<sequence>MNLTGQCSSAGGQTSPMRRFPDWMLEWPLYLLLAIVGIVYFSRIEYPPLRGEETRRALVAINMQTSGDWVVPRMQGTPYFMSSRPPVHNWMIAGSMALRGSEDITSIRLPCLLAVALLSIILYGYARQSLSRVGAFATGLAYVTMIQVMELGRTGETDLPFTLFLSSALLLWHTGWQKQWSAWIIWPVAYLLLTGAIMTKGPQAPVYFAATIGLYLLINGRARFALSWAHVSGIALCASLIAMWLVPFYLQLGMPGLRHVFTGDVVLYGGDRTIFTYLKHLTEFPISLVVGCWAPWSLLLVNLCSKTWRQRMAPYHQVMLFAGLALVTSFPTVWLITGTRTRFLMSVYPLAAVLIGVTIETLYQWVKASKAVELSLASTSSSRQENLSDNPGPILPLSRFIGTFAILAWIAGGVMALLTVATALSLPVGNLSVPPVYGVFLMMAAALLGRTMWVCRSTATEARCIQGLAALGLFVGGTFVTAVVDDYTRRSSRIDLAVEKLLKDLPEGAELVSLGEVHHNFEYQYYRRTGRFIRRIDPEPVQPQSISNSVESAAGAASINNNQRSIISRFSPEQLSGLTYLCTSYPRYLESDYLPVACEQVCVVACGRFLGKDPDMGVVVARLPVEHQLAQELQNSTGLPAQIQKSSQPSGAISEPGTILPVSATQESIPK</sequence>
<dbReference type="RefSeq" id="WP_013108843.1">
    <property type="nucleotide sequence ID" value="NC_014148.1"/>
</dbReference>
<keyword evidence="7 9" id="KW-0472">Membrane</keyword>
<evidence type="ECO:0000256" key="9">
    <source>
        <dbReference type="SAM" id="Phobius"/>
    </source>
</evidence>
<dbReference type="GO" id="GO:0010041">
    <property type="term" value="P:response to iron(III) ion"/>
    <property type="evidence" value="ECO:0007669"/>
    <property type="project" value="TreeGrafter"/>
</dbReference>
<dbReference type="EMBL" id="CP001744">
    <property type="protein sequence ID" value="ADG66412.1"/>
    <property type="molecule type" value="Genomic_DNA"/>
</dbReference>
<dbReference type="GO" id="GO:0005886">
    <property type="term" value="C:plasma membrane"/>
    <property type="evidence" value="ECO:0007669"/>
    <property type="project" value="UniProtKB-SubCell"/>
</dbReference>
<evidence type="ECO:0000259" key="10">
    <source>
        <dbReference type="Pfam" id="PF13231"/>
    </source>
</evidence>
<evidence type="ECO:0000256" key="8">
    <source>
        <dbReference type="SAM" id="MobiDB-lite"/>
    </source>
</evidence>
<keyword evidence="12" id="KW-1185">Reference proteome</keyword>
<feature type="transmembrane region" description="Helical" evidence="9">
    <location>
        <begin position="343"/>
        <end position="363"/>
    </location>
</feature>
<evidence type="ECO:0000256" key="2">
    <source>
        <dbReference type="ARBA" id="ARBA00022475"/>
    </source>
</evidence>
<dbReference type="HOGENOM" id="CLU_409295_0_0_0"/>
<dbReference type="GO" id="GO:0016763">
    <property type="term" value="F:pentosyltransferase activity"/>
    <property type="evidence" value="ECO:0007669"/>
    <property type="project" value="TreeGrafter"/>
</dbReference>
<protein>
    <submittedName>
        <fullName evidence="11">4-amino-4-deoxy-L-arabinose transferase-like glycosyltransferase of PMT family</fullName>
    </submittedName>
</protein>
<accession>D5SQG0</accession>
<feature type="transmembrane region" description="Helical" evidence="9">
    <location>
        <begin position="400"/>
        <end position="424"/>
    </location>
</feature>
<evidence type="ECO:0000256" key="3">
    <source>
        <dbReference type="ARBA" id="ARBA00022676"/>
    </source>
</evidence>